<dbReference type="RefSeq" id="WP_183563130.1">
    <property type="nucleotide sequence ID" value="NZ_CBCSLB010000006.1"/>
</dbReference>
<evidence type="ECO:0000313" key="3">
    <source>
        <dbReference type="Proteomes" id="UP000518605"/>
    </source>
</evidence>
<evidence type="ECO:0000313" key="2">
    <source>
        <dbReference type="EMBL" id="MBB3152802.1"/>
    </source>
</evidence>
<proteinExistence type="predicted"/>
<gene>
    <name evidence="2" type="ORF">FHS16_002859</name>
</gene>
<evidence type="ECO:0000259" key="1">
    <source>
        <dbReference type="Pfam" id="PF12010"/>
    </source>
</evidence>
<dbReference type="AlphaFoldDB" id="A0A7W5GBC3"/>
<protein>
    <recommendedName>
        <fullName evidence="1">DUF3502 domain-containing protein</fullName>
    </recommendedName>
</protein>
<reference evidence="2 3" key="1">
    <citation type="submission" date="2020-08" db="EMBL/GenBank/DDBJ databases">
        <title>Genomic Encyclopedia of Type Strains, Phase III (KMG-III): the genomes of soil and plant-associated and newly described type strains.</title>
        <authorList>
            <person name="Whitman W."/>
        </authorList>
    </citation>
    <scope>NUCLEOTIDE SEQUENCE [LARGE SCALE GENOMIC DNA]</scope>
    <source>
        <strain evidence="2 3">CECT 8234</strain>
    </source>
</reference>
<accession>A0A7W5GBC3</accession>
<dbReference type="Proteomes" id="UP000518605">
    <property type="component" value="Unassembled WGS sequence"/>
</dbReference>
<organism evidence="2 3">
    <name type="scientific">Paenibacillus endophyticus</name>
    <dbReference type="NCBI Taxonomy" id="1294268"/>
    <lineage>
        <taxon>Bacteria</taxon>
        <taxon>Bacillati</taxon>
        <taxon>Bacillota</taxon>
        <taxon>Bacilli</taxon>
        <taxon>Bacillales</taxon>
        <taxon>Paenibacillaceae</taxon>
        <taxon>Paenibacillus</taxon>
    </lineage>
</organism>
<dbReference type="Pfam" id="PF12010">
    <property type="entry name" value="DUF3502"/>
    <property type="match status" value="1"/>
</dbReference>
<dbReference type="SUPFAM" id="SSF53850">
    <property type="entry name" value="Periplasmic binding protein-like II"/>
    <property type="match status" value="1"/>
</dbReference>
<feature type="domain" description="DUF3502" evidence="1">
    <location>
        <begin position="63"/>
        <end position="131"/>
    </location>
</feature>
<dbReference type="EMBL" id="JACHXW010000007">
    <property type="protein sequence ID" value="MBB3152802.1"/>
    <property type="molecule type" value="Genomic_DNA"/>
</dbReference>
<dbReference type="InterPro" id="IPR022627">
    <property type="entry name" value="DUF3502"/>
</dbReference>
<keyword evidence="3" id="KW-1185">Reference proteome</keyword>
<comment type="caution">
    <text evidence="2">The sequence shown here is derived from an EMBL/GenBank/DDBJ whole genome shotgun (WGS) entry which is preliminary data.</text>
</comment>
<sequence length="135" mass="15364">MAYGNFANNEETNGNAGSGYNASYYFDSWMIGNNRYTLFDVNTPEDYLKELTTEPTNPVEFSPVLGFRLNTEPIAVEYANVLSELKSTIFPIKMGVVDYDKYFPAALESLKAARLDKVVAEYEKQFKAWQAEQQK</sequence>
<name>A0A7W5GBC3_9BACL</name>